<dbReference type="RefSeq" id="XP_013169489.1">
    <property type="nucleotide sequence ID" value="XM_013314035.1"/>
</dbReference>
<evidence type="ECO:0000256" key="8">
    <source>
        <dbReference type="ARBA" id="ARBA00023069"/>
    </source>
</evidence>
<dbReference type="InterPro" id="IPR015943">
    <property type="entry name" value="WD40/YVTN_repeat-like_dom_sf"/>
</dbReference>
<dbReference type="AlphaFoldDB" id="A0A194QBM9"/>
<evidence type="ECO:0000256" key="6">
    <source>
        <dbReference type="ARBA" id="ARBA00022737"/>
    </source>
</evidence>
<feature type="compositionally biased region" description="Basic and acidic residues" evidence="12">
    <location>
        <begin position="543"/>
        <end position="554"/>
    </location>
</feature>
<dbReference type="GO" id="GO:0036158">
    <property type="term" value="P:outer dynein arm assembly"/>
    <property type="evidence" value="ECO:0007669"/>
    <property type="project" value="TreeGrafter"/>
</dbReference>
<evidence type="ECO:0000313" key="13">
    <source>
        <dbReference type="EMBL" id="KPJ02819.1"/>
    </source>
</evidence>
<evidence type="ECO:0000256" key="3">
    <source>
        <dbReference type="ARBA" id="ARBA00022490"/>
    </source>
</evidence>
<keyword evidence="6" id="KW-0677">Repeat</keyword>
<dbReference type="Proteomes" id="UP000053268">
    <property type="component" value="Unassembled WGS sequence"/>
</dbReference>
<keyword evidence="7" id="KW-0243">Dynein</keyword>
<sequence>MSKYMKSRYEYSKKRREFGRQPLFQAVPAQILYSIYPNEEEQRRYILRNPVHREVQATMPQSEHDANTKELVIHEQGINHTEGGWPRDVHPYNEDHVTRYRRRVQHEDGYVNTVTSLHPQVEHYIDQNNAIDMYQTYFADMTPQPPVEKYNLQIANAFYDPHARPVSCIVWTNEQPTRLAIAYCQKIIGDKSSKPNYFSIWDIQRQTAPLVELLPEYPCWELACSPAQSEILIAGLENGTVNIFDIRKGHDAISKSSIYNSHIGPVSGLLFTHTRTNTEFFTGSLDGYCLWWDTRNLSTPIDRLPMSVRFSPRETPNMSNAEGVSSLQFDRGLPTKFLCGTESGLVINANRMGRSHSEILTSYWEAHTGPVRAIHRSPCTLRMFITCGDWNVRIWSEEVRTAPIIVTKPYRNQVTDVTWAPLRHSSYMAICEGGFFYYWDILRNFNEAVATLQVSKHGLTKLRPHRKGQMVAIGDDQGTTYLLNLSDNMTYPDERDKQLVHQIYDRETRREHILDARLKEIHLKHRDELPEIQSVGESASEEGGEKREEKKSVGDNEYQSTEEEYFRIVKQELAKMENVNL</sequence>
<reference evidence="15" key="2">
    <citation type="submission" date="2025-04" db="UniProtKB">
        <authorList>
            <consortium name="RefSeq"/>
        </authorList>
    </citation>
    <scope>IDENTIFICATION</scope>
</reference>
<evidence type="ECO:0000256" key="10">
    <source>
        <dbReference type="ARBA" id="ARBA00023212"/>
    </source>
</evidence>
<evidence type="ECO:0000256" key="1">
    <source>
        <dbReference type="ARBA" id="ARBA00004430"/>
    </source>
</evidence>
<dbReference type="Proteomes" id="UP000694872">
    <property type="component" value="Unplaced"/>
</dbReference>
<evidence type="ECO:0000256" key="11">
    <source>
        <dbReference type="ARBA" id="ARBA00023273"/>
    </source>
</evidence>
<dbReference type="GO" id="GO:0045504">
    <property type="term" value="F:dynein heavy chain binding"/>
    <property type="evidence" value="ECO:0007669"/>
    <property type="project" value="TreeGrafter"/>
</dbReference>
<dbReference type="GO" id="GO:0045503">
    <property type="term" value="F:dynein light chain binding"/>
    <property type="evidence" value="ECO:0007669"/>
    <property type="project" value="TreeGrafter"/>
</dbReference>
<keyword evidence="8" id="KW-0969">Cilium</keyword>
<dbReference type="GO" id="GO:0003341">
    <property type="term" value="P:cilium movement"/>
    <property type="evidence" value="ECO:0007669"/>
    <property type="project" value="TreeGrafter"/>
</dbReference>
<dbReference type="Gene3D" id="2.130.10.10">
    <property type="entry name" value="YVTN repeat-like/Quinoprotein amine dehydrogenase"/>
    <property type="match status" value="2"/>
</dbReference>
<dbReference type="GeneID" id="106119146"/>
<protein>
    <submittedName>
        <fullName evidence="13 15">Dynein intermediate chain 3, ciliary</fullName>
    </submittedName>
</protein>
<name>A0A194QBM9_PAPXU</name>
<dbReference type="Pfam" id="PF00400">
    <property type="entry name" value="WD40"/>
    <property type="match status" value="1"/>
</dbReference>
<keyword evidence="5" id="KW-0493">Microtubule</keyword>
<evidence type="ECO:0000256" key="2">
    <source>
        <dbReference type="ARBA" id="ARBA00011059"/>
    </source>
</evidence>
<keyword evidence="10" id="KW-0206">Cytoskeleton</keyword>
<evidence type="ECO:0000256" key="7">
    <source>
        <dbReference type="ARBA" id="ARBA00023017"/>
    </source>
</evidence>
<feature type="region of interest" description="Disordered" evidence="12">
    <location>
        <begin position="529"/>
        <end position="561"/>
    </location>
</feature>
<keyword evidence="4" id="KW-0853">WD repeat</keyword>
<dbReference type="SUPFAM" id="SSF50978">
    <property type="entry name" value="WD40 repeat-like"/>
    <property type="match status" value="1"/>
</dbReference>
<dbReference type="KEGG" id="pxu:106119146"/>
<evidence type="ECO:0000313" key="15">
    <source>
        <dbReference type="RefSeq" id="XP_013169489.1"/>
    </source>
</evidence>
<dbReference type="PANTHER" id="PTHR12442:SF7">
    <property type="entry name" value="DYNEIN AXONEMAL INTERMEDIATE CHAIN 2"/>
    <property type="match status" value="1"/>
</dbReference>
<evidence type="ECO:0000256" key="9">
    <source>
        <dbReference type="ARBA" id="ARBA00023175"/>
    </source>
</evidence>
<evidence type="ECO:0000256" key="12">
    <source>
        <dbReference type="SAM" id="MobiDB-lite"/>
    </source>
</evidence>
<proteinExistence type="inferred from homology"/>
<keyword evidence="14" id="KW-1185">Reference proteome</keyword>
<evidence type="ECO:0000256" key="4">
    <source>
        <dbReference type="ARBA" id="ARBA00022574"/>
    </source>
</evidence>
<keyword evidence="9" id="KW-0505">Motor protein</keyword>
<comment type="subcellular location">
    <subcellularLocation>
        <location evidence="1">Cytoplasm</location>
        <location evidence="1">Cytoskeleton</location>
        <location evidence="1">Cilium axoneme</location>
    </subcellularLocation>
</comment>
<comment type="similarity">
    <text evidence="2">Belongs to the dynein intermediate chain family.</text>
</comment>
<gene>
    <name evidence="15" type="primary">LOC106119146</name>
    <name evidence="13" type="ORF">RR46_10022</name>
</gene>
<evidence type="ECO:0000313" key="14">
    <source>
        <dbReference type="Proteomes" id="UP000053268"/>
    </source>
</evidence>
<keyword evidence="11" id="KW-0966">Cell projection</keyword>
<dbReference type="SMART" id="SM00320">
    <property type="entry name" value="WD40"/>
    <property type="match status" value="5"/>
</dbReference>
<dbReference type="InterPro" id="IPR036322">
    <property type="entry name" value="WD40_repeat_dom_sf"/>
</dbReference>
<dbReference type="OrthoDB" id="366230at2759"/>
<reference evidence="13 14" key="1">
    <citation type="journal article" date="2015" name="Nat. Commun.">
        <title>Outbred genome sequencing and CRISPR/Cas9 gene editing in butterflies.</title>
        <authorList>
            <person name="Li X."/>
            <person name="Fan D."/>
            <person name="Zhang W."/>
            <person name="Liu G."/>
            <person name="Zhang L."/>
            <person name="Zhao L."/>
            <person name="Fang X."/>
            <person name="Chen L."/>
            <person name="Dong Y."/>
            <person name="Chen Y."/>
            <person name="Ding Y."/>
            <person name="Zhao R."/>
            <person name="Feng M."/>
            <person name="Zhu Y."/>
            <person name="Feng Y."/>
            <person name="Jiang X."/>
            <person name="Zhu D."/>
            <person name="Xiang H."/>
            <person name="Feng X."/>
            <person name="Li S."/>
            <person name="Wang J."/>
            <person name="Zhang G."/>
            <person name="Kronforst M.R."/>
            <person name="Wang W."/>
        </authorList>
    </citation>
    <scope>NUCLEOTIDE SEQUENCE [LARGE SCALE GENOMIC DNA]</scope>
    <source>
        <strain evidence="13">Ya'a_city_454_Px</strain>
        <tissue evidence="13">Whole body</tissue>
    </source>
</reference>
<dbReference type="STRING" id="66420.A0A194QBM9"/>
<dbReference type="EMBL" id="KQ459232">
    <property type="protein sequence ID" value="KPJ02819.1"/>
    <property type="molecule type" value="Genomic_DNA"/>
</dbReference>
<evidence type="ECO:0000256" key="5">
    <source>
        <dbReference type="ARBA" id="ARBA00022701"/>
    </source>
</evidence>
<dbReference type="InterPro" id="IPR050687">
    <property type="entry name" value="Dynein_IC"/>
</dbReference>
<accession>A0A194QBM9</accession>
<dbReference type="GO" id="GO:0036157">
    <property type="term" value="C:outer dynein arm"/>
    <property type="evidence" value="ECO:0007669"/>
    <property type="project" value="TreeGrafter"/>
</dbReference>
<keyword evidence="3" id="KW-0963">Cytoplasm</keyword>
<dbReference type="InterPro" id="IPR001680">
    <property type="entry name" value="WD40_rpt"/>
</dbReference>
<dbReference type="GO" id="GO:0005874">
    <property type="term" value="C:microtubule"/>
    <property type="evidence" value="ECO:0007669"/>
    <property type="project" value="UniProtKB-KW"/>
</dbReference>
<dbReference type="PANTHER" id="PTHR12442">
    <property type="entry name" value="DYNEIN INTERMEDIATE CHAIN"/>
    <property type="match status" value="1"/>
</dbReference>
<organism evidence="13 14">
    <name type="scientific">Papilio xuthus</name>
    <name type="common">Asian swallowtail butterfly</name>
    <dbReference type="NCBI Taxonomy" id="66420"/>
    <lineage>
        <taxon>Eukaryota</taxon>
        <taxon>Metazoa</taxon>
        <taxon>Ecdysozoa</taxon>
        <taxon>Arthropoda</taxon>
        <taxon>Hexapoda</taxon>
        <taxon>Insecta</taxon>
        <taxon>Pterygota</taxon>
        <taxon>Neoptera</taxon>
        <taxon>Endopterygota</taxon>
        <taxon>Lepidoptera</taxon>
        <taxon>Glossata</taxon>
        <taxon>Ditrysia</taxon>
        <taxon>Papilionoidea</taxon>
        <taxon>Papilionidae</taxon>
        <taxon>Papilioninae</taxon>
        <taxon>Papilio</taxon>
    </lineage>
</organism>